<dbReference type="AlphaFoldDB" id="A0A975AX18"/>
<evidence type="ECO:0000313" key="4">
    <source>
        <dbReference type="Proteomes" id="UP000671913"/>
    </source>
</evidence>
<keyword evidence="4" id="KW-1185">Reference proteome</keyword>
<dbReference type="KEGG" id="aaut:ACETAC_04030"/>
<keyword evidence="2" id="KW-0472">Membrane</keyword>
<feature type="transmembrane region" description="Helical" evidence="2">
    <location>
        <begin position="15"/>
        <end position="37"/>
    </location>
</feature>
<dbReference type="GO" id="GO:0043107">
    <property type="term" value="P:type IV pilus-dependent motility"/>
    <property type="evidence" value="ECO:0007669"/>
    <property type="project" value="InterPro"/>
</dbReference>
<dbReference type="Gene3D" id="3.30.70.60">
    <property type="match status" value="1"/>
</dbReference>
<evidence type="ECO:0000313" key="3">
    <source>
        <dbReference type="EMBL" id="QSZ28035.1"/>
    </source>
</evidence>
<keyword evidence="2" id="KW-0812">Transmembrane</keyword>
<dbReference type="EMBL" id="CP060096">
    <property type="protein sequence ID" value="QSZ28035.1"/>
    <property type="molecule type" value="Genomic_DNA"/>
</dbReference>
<accession>A0A975AX18</accession>
<dbReference type="GO" id="GO:0043683">
    <property type="term" value="P:type IV pilus assembly"/>
    <property type="evidence" value="ECO:0007669"/>
    <property type="project" value="InterPro"/>
</dbReference>
<proteinExistence type="predicted"/>
<feature type="compositionally biased region" description="Low complexity" evidence="1">
    <location>
        <begin position="248"/>
        <end position="283"/>
    </location>
</feature>
<protein>
    <submittedName>
        <fullName evidence="3">Type 4a pilus biogenesis protein PilO</fullName>
    </submittedName>
</protein>
<evidence type="ECO:0000256" key="2">
    <source>
        <dbReference type="SAM" id="Phobius"/>
    </source>
</evidence>
<sequence length="283" mass="31120">MMDVKFDKSTDEKKGMGSLIILIGIIVLSLLLLGFGVEKMLQARASLMSAHDEYEKAQSEAAAIPKAERDLNNALQKWNDDKRYLWRSAETGIMFKDVEDAAKNHGVQLISMEPQNSIKSFYRGHLIAVPVKISFKGTFPGVLSAVADIEKLASPGEVRQFNISVPQNSQQTDAVGTVDAKLEAVFYSLNPPEMFGKVNGSSGRYDPFFPLIIPEQNQQPKDATKANTPSNTSNFFDQIFNMIFGTENKNNTSNTPSNTSSNSQSNKPNNTTNNTPNTSSKSN</sequence>
<evidence type="ECO:0000256" key="1">
    <source>
        <dbReference type="SAM" id="MobiDB-lite"/>
    </source>
</evidence>
<dbReference type="InterPro" id="IPR007445">
    <property type="entry name" value="PilO"/>
</dbReference>
<organism evidence="3 4">
    <name type="scientific">Aceticella autotrophica</name>
    <dbReference type="NCBI Taxonomy" id="2755338"/>
    <lineage>
        <taxon>Bacteria</taxon>
        <taxon>Bacillati</taxon>
        <taxon>Bacillota</taxon>
        <taxon>Clostridia</taxon>
        <taxon>Thermoanaerobacterales</taxon>
        <taxon>Thermoanaerobacteraceae</taxon>
        <taxon>Aceticella</taxon>
    </lineage>
</organism>
<dbReference type="InterPro" id="IPR014717">
    <property type="entry name" value="Transl_elong_EF1B/ribsomal_bS6"/>
</dbReference>
<dbReference type="Proteomes" id="UP000671913">
    <property type="component" value="Chromosome"/>
</dbReference>
<dbReference type="Pfam" id="PF04350">
    <property type="entry name" value="PilO"/>
    <property type="match status" value="1"/>
</dbReference>
<feature type="region of interest" description="Disordered" evidence="1">
    <location>
        <begin position="246"/>
        <end position="283"/>
    </location>
</feature>
<reference evidence="3" key="1">
    <citation type="submission" date="2020-08" db="EMBL/GenBank/DDBJ databases">
        <title>Genomic insights into the carbon and energy metabolism of the first obligate autotrophic acetogenic bacterium Aceticella autotrophica gen. nov., sp. nov.</title>
        <authorList>
            <person name="Toshchakov S.V."/>
            <person name="Elcheninov A.G."/>
            <person name="Kublanov I.V."/>
            <person name="Frolov E.N."/>
            <person name="Lebedinsky A.V."/>
        </authorList>
    </citation>
    <scope>NUCLEOTIDE SEQUENCE</scope>
    <source>
        <strain evidence="3">3443-3Ac</strain>
    </source>
</reference>
<gene>
    <name evidence="3" type="primary">pilO</name>
    <name evidence="3" type="ORF">ACETAC_04030</name>
</gene>
<keyword evidence="2" id="KW-1133">Transmembrane helix</keyword>
<dbReference type="RefSeq" id="WP_284680766.1">
    <property type="nucleotide sequence ID" value="NZ_CP060096.1"/>
</dbReference>
<name>A0A975AX18_9THEO</name>